<keyword evidence="4" id="KW-0804">Transcription</keyword>
<reference evidence="7 8" key="1">
    <citation type="submission" date="2014-12" db="EMBL/GenBank/DDBJ databases">
        <title>Draft genome sequence of Paenibacillus kamchatkensis strain B-2647.</title>
        <authorList>
            <person name="Karlyshev A.V."/>
            <person name="Kudryashova E.B."/>
        </authorList>
    </citation>
    <scope>NUCLEOTIDE SEQUENCE [LARGE SCALE GENOMIC DNA]</scope>
    <source>
        <strain evidence="7 8">VKM B-2647</strain>
    </source>
</reference>
<name>A0ABR5ANP8_9BACL</name>
<dbReference type="Gene3D" id="1.10.10.10">
    <property type="entry name" value="Winged helix-like DNA-binding domain superfamily/Winged helix DNA-binding domain"/>
    <property type="match status" value="1"/>
</dbReference>
<evidence type="ECO:0000313" key="8">
    <source>
        <dbReference type="Proteomes" id="UP000031967"/>
    </source>
</evidence>
<proteinExistence type="predicted"/>
<dbReference type="Gene3D" id="3.40.50.2300">
    <property type="match status" value="1"/>
</dbReference>
<dbReference type="InterPro" id="IPR016032">
    <property type="entry name" value="Sig_transdc_resp-reg_C-effctor"/>
</dbReference>
<keyword evidence="1" id="KW-0902">Two-component regulatory system</keyword>
<keyword evidence="2" id="KW-0805">Transcription regulation</keyword>
<feature type="modified residue" description="4-aspartylphosphate" evidence="5">
    <location>
        <position position="54"/>
    </location>
</feature>
<feature type="domain" description="Response regulatory" evidence="6">
    <location>
        <begin position="3"/>
        <end position="117"/>
    </location>
</feature>
<dbReference type="InterPro" id="IPR001789">
    <property type="entry name" value="Sig_transdc_resp-reg_receiver"/>
</dbReference>
<protein>
    <recommendedName>
        <fullName evidence="6">Response regulatory domain-containing protein</fullName>
    </recommendedName>
</protein>
<dbReference type="Pfam" id="PF00072">
    <property type="entry name" value="Response_reg"/>
    <property type="match status" value="1"/>
</dbReference>
<dbReference type="PANTHER" id="PTHR35807">
    <property type="entry name" value="TRANSCRIPTIONAL REGULATOR REDD-RELATED"/>
    <property type="match status" value="1"/>
</dbReference>
<evidence type="ECO:0000313" key="7">
    <source>
        <dbReference type="EMBL" id="KIL42468.1"/>
    </source>
</evidence>
<dbReference type="InterPro" id="IPR036388">
    <property type="entry name" value="WH-like_DNA-bd_sf"/>
</dbReference>
<dbReference type="InterPro" id="IPR051677">
    <property type="entry name" value="AfsR-DnrI-RedD_regulator"/>
</dbReference>
<keyword evidence="3" id="KW-0238">DNA-binding</keyword>
<accession>A0ABR5ANP8</accession>
<dbReference type="Proteomes" id="UP000031967">
    <property type="component" value="Unassembled WGS sequence"/>
</dbReference>
<evidence type="ECO:0000256" key="3">
    <source>
        <dbReference type="ARBA" id="ARBA00023125"/>
    </source>
</evidence>
<dbReference type="RefSeq" id="WP_041044786.1">
    <property type="nucleotide sequence ID" value="NZ_JXAK01000001.1"/>
</dbReference>
<organism evidence="7 8">
    <name type="scientific">Gordoniibacillus kamchatkensis</name>
    <dbReference type="NCBI Taxonomy" id="1590651"/>
    <lineage>
        <taxon>Bacteria</taxon>
        <taxon>Bacillati</taxon>
        <taxon>Bacillota</taxon>
        <taxon>Bacilli</taxon>
        <taxon>Bacillales</taxon>
        <taxon>Paenibacillaceae</taxon>
        <taxon>Gordoniibacillus</taxon>
    </lineage>
</organism>
<comment type="caution">
    <text evidence="7">The sequence shown here is derived from an EMBL/GenBank/DDBJ whole genome shotgun (WGS) entry which is preliminary data.</text>
</comment>
<sequence>MLRAILIDDEELALAVLEILLLEIGGVTVVGKFLGISEALEQCADLQPDLIFLDIEMPGTNGLEAAESLLAQCSAAEIIYVTAHHQYAVEAFEANAIGYLLKPVAKDRLAKAVSRYVYLHARDAKRNGELPGKDGKDAGHAGSGKLSLKVLGSMELYNADGRLITWRTKKTKEMFAYLWHHGGTPVYRYHLIDHLWPDTAPDRAQTLFHTTLYNLRKALKSAGCPDMVVFGDERYWMRTERIASDYERLEQLMKKGCQPGDAEELFALYRGDYLEIEHYEWANSRIYDIRTTYVQCLEQALEGASGSVRERLLRKLIELEPYQEKHYDRLKQHLGN</sequence>
<dbReference type="SMART" id="SM00448">
    <property type="entry name" value="REC"/>
    <property type="match status" value="1"/>
</dbReference>
<evidence type="ECO:0000259" key="6">
    <source>
        <dbReference type="PROSITE" id="PS50110"/>
    </source>
</evidence>
<evidence type="ECO:0000256" key="2">
    <source>
        <dbReference type="ARBA" id="ARBA00023015"/>
    </source>
</evidence>
<evidence type="ECO:0000256" key="5">
    <source>
        <dbReference type="PROSITE-ProRule" id="PRU00169"/>
    </source>
</evidence>
<keyword evidence="5" id="KW-0597">Phosphoprotein</keyword>
<dbReference type="PROSITE" id="PS50110">
    <property type="entry name" value="RESPONSE_REGULATORY"/>
    <property type="match status" value="1"/>
</dbReference>
<dbReference type="EMBL" id="JXAK01000001">
    <property type="protein sequence ID" value="KIL42468.1"/>
    <property type="molecule type" value="Genomic_DNA"/>
</dbReference>
<dbReference type="InterPro" id="IPR011006">
    <property type="entry name" value="CheY-like_superfamily"/>
</dbReference>
<gene>
    <name evidence="7" type="ORF">SD70_00755</name>
</gene>
<dbReference type="SUPFAM" id="SSF52172">
    <property type="entry name" value="CheY-like"/>
    <property type="match status" value="1"/>
</dbReference>
<dbReference type="SUPFAM" id="SSF46894">
    <property type="entry name" value="C-terminal effector domain of the bipartite response regulators"/>
    <property type="match status" value="1"/>
</dbReference>
<evidence type="ECO:0000256" key="4">
    <source>
        <dbReference type="ARBA" id="ARBA00023163"/>
    </source>
</evidence>
<keyword evidence="8" id="KW-1185">Reference proteome</keyword>
<evidence type="ECO:0000256" key="1">
    <source>
        <dbReference type="ARBA" id="ARBA00023012"/>
    </source>
</evidence>
<dbReference type="PANTHER" id="PTHR35807:SF1">
    <property type="entry name" value="TRANSCRIPTIONAL REGULATOR REDD"/>
    <property type="match status" value="1"/>
</dbReference>